<dbReference type="InterPro" id="IPR036890">
    <property type="entry name" value="HATPase_C_sf"/>
</dbReference>
<feature type="region of interest" description="Disordered" evidence="7">
    <location>
        <begin position="564"/>
        <end position="584"/>
    </location>
</feature>
<dbReference type="OrthoDB" id="60033at2759"/>
<dbReference type="InterPro" id="IPR036097">
    <property type="entry name" value="HisK_dim/P_sf"/>
</dbReference>
<evidence type="ECO:0000313" key="12">
    <source>
        <dbReference type="Proteomes" id="UP000027456"/>
    </source>
</evidence>
<dbReference type="PANTHER" id="PTHR43047">
    <property type="entry name" value="TWO-COMPONENT HISTIDINE PROTEIN KINASE"/>
    <property type="match status" value="1"/>
</dbReference>
<feature type="transmembrane region" description="Helical" evidence="8">
    <location>
        <begin position="369"/>
        <end position="389"/>
    </location>
</feature>
<feature type="transmembrane region" description="Helical" evidence="8">
    <location>
        <begin position="308"/>
        <end position="332"/>
    </location>
</feature>
<dbReference type="Pfam" id="PF00072">
    <property type="entry name" value="Response_reg"/>
    <property type="match status" value="1"/>
</dbReference>
<feature type="compositionally biased region" description="Basic and acidic residues" evidence="7">
    <location>
        <begin position="677"/>
        <end position="691"/>
    </location>
</feature>
<keyword evidence="8" id="KW-0472">Membrane</keyword>
<evidence type="ECO:0000256" key="1">
    <source>
        <dbReference type="ARBA" id="ARBA00000085"/>
    </source>
</evidence>
<evidence type="ECO:0000259" key="10">
    <source>
        <dbReference type="PROSITE" id="PS50110"/>
    </source>
</evidence>
<dbReference type="AlphaFoldDB" id="A0A074RQF9"/>
<evidence type="ECO:0000256" key="2">
    <source>
        <dbReference type="ARBA" id="ARBA00012438"/>
    </source>
</evidence>
<gene>
    <name evidence="11" type="ORF">V565_108110</name>
</gene>
<protein>
    <recommendedName>
        <fullName evidence="2">histidine kinase</fullName>
        <ecNumber evidence="2">2.7.13.3</ecNumber>
    </recommendedName>
</protein>
<evidence type="ECO:0000256" key="3">
    <source>
        <dbReference type="ARBA" id="ARBA00022553"/>
    </source>
</evidence>
<dbReference type="SMART" id="SM00388">
    <property type="entry name" value="HisKA"/>
    <property type="match status" value="1"/>
</dbReference>
<dbReference type="PROSITE" id="PS50110">
    <property type="entry name" value="RESPONSE_REGULATORY"/>
    <property type="match status" value="1"/>
</dbReference>
<dbReference type="CDD" id="cd17546">
    <property type="entry name" value="REC_hyHK_CKI1_RcsC-like"/>
    <property type="match status" value="1"/>
</dbReference>
<dbReference type="EMBL" id="AZST01000408">
    <property type="protein sequence ID" value="KEP49104.1"/>
    <property type="molecule type" value="Genomic_DNA"/>
</dbReference>
<sequence>MCDPGTQGHGESRGLGLKLPRAECLYWDKQTLAASDHRPAIAMYRTPSPALDDGVPSAVNLPQPAIASPARKTARFQTGLKVHWARFKSQLGTGSALSESAIDASGAESTEGSSNYRRFIEKSGGRNTPAVMPNDDGPVDEIVVDNQFLVPGEKSVTQPSEVGDKQYTADAHNSHQHITEPRLNSHGIPASDSYFEGTANSLWDKHPVLVAVRYRILPFLWRFFNLSFHDPESESHYLKERYYTKKRLAFFTSLFFVLNWILAVALLPRPFMTIDHVFYYGVAPAMTVPGPLFILLDVYRRAPRFYQLWLTSQTYMWALYNLLFIHLCGFYGQHSYWSCGNRDFIGLYYFTIGLPMLALFGMHQHRLSATLAAVVLAVLMGVLVIPWRTSWSRNLINYVIFQVFLLYLHFMYETGERRLHKLRDQLKTQYKATQKAQVSERKAADSKRRLTSYIFHEVRVPLNTALLATQNMAAAMTLTKEHDVEFNALEGSLSMMSKVLNDVLDFNRMDSGRFESVSKPYPFHTVMSSMLVPLKLAADARGLELISEFDPAIDETIRKANHSDEVKRGLTEDNSDNPNGFEDDEAFVLGDEMRLRQIITNLASNAAKFTESGGKIIIRTKLVVAAPARPNPFASHTQSSASGATRRSGGDSPASSRGNSHIRDEEKGLHSHQSHIHLGEKEPRDSYSHTRDRSIEQIVVRIEVEDTGVGIRKRDLVDNRLFSAFNQTEVGRLQGGKGTGLGLALVRHIVKLSGGRLGVKSQRDIGSMFWVELSLGVGRRVNNAIARNKSKDDALTNIARSRIIERSGFVLDASAGVGHEHHDITPSTIGSNPSDIAFMPTLPIESNAALKTIIEHGGMVELASRRPRAPPAANEVPIVVTRTMDPSDTSILASAALGQTETSTPEASQKSDTPTTANTDMAQDSGDSDLATSQHNSSASTTATVRQRPSFVALPERQQFNFPVTDPLVNGESKRPGPLPIPDQKGSTPGSAASGSTAVESPNILNVLIVDDDPLTRKLMSRMLTRLGCVCETAENGLIALEMILGPMAGTPSTGDLPSSTSSDSPAANVQVMSKYAVVFLDNQMPLCSGLEVMRQLRSIGRQDFVVGVTGNALKEDQEEYYEAGVDHVLTKPVLERSLKQMLVMADERRRTQLQQAPAVSS</sequence>
<dbReference type="EC" id="2.7.13.3" evidence="2"/>
<keyword evidence="8" id="KW-1133">Transmembrane helix</keyword>
<evidence type="ECO:0000259" key="9">
    <source>
        <dbReference type="PROSITE" id="PS50109"/>
    </source>
</evidence>
<keyword evidence="12" id="KW-1185">Reference proteome</keyword>
<dbReference type="InterPro" id="IPR011006">
    <property type="entry name" value="CheY-like_superfamily"/>
</dbReference>
<feature type="compositionally biased region" description="Polar residues" evidence="7">
    <location>
        <begin position="930"/>
        <end position="947"/>
    </location>
</feature>
<dbReference type="SMART" id="SM00448">
    <property type="entry name" value="REC"/>
    <property type="match status" value="1"/>
</dbReference>
<dbReference type="GO" id="GO:0005886">
    <property type="term" value="C:plasma membrane"/>
    <property type="evidence" value="ECO:0007669"/>
    <property type="project" value="TreeGrafter"/>
</dbReference>
<dbReference type="GO" id="GO:0000155">
    <property type="term" value="F:phosphorelay sensor kinase activity"/>
    <property type="evidence" value="ECO:0007669"/>
    <property type="project" value="InterPro"/>
</dbReference>
<dbReference type="SUPFAM" id="SSF47384">
    <property type="entry name" value="Homodimeric domain of signal transducing histidine kinase"/>
    <property type="match status" value="1"/>
</dbReference>
<evidence type="ECO:0000256" key="4">
    <source>
        <dbReference type="ARBA" id="ARBA00022679"/>
    </source>
</evidence>
<dbReference type="Gene3D" id="1.10.287.130">
    <property type="match status" value="1"/>
</dbReference>
<dbReference type="Pfam" id="PF00512">
    <property type="entry name" value="HisKA"/>
    <property type="match status" value="1"/>
</dbReference>
<dbReference type="SUPFAM" id="SSF55874">
    <property type="entry name" value="ATPase domain of HSP90 chaperone/DNA topoisomerase II/histidine kinase"/>
    <property type="match status" value="1"/>
</dbReference>
<dbReference type="InterPro" id="IPR005467">
    <property type="entry name" value="His_kinase_dom"/>
</dbReference>
<comment type="catalytic activity">
    <reaction evidence="1">
        <text>ATP + protein L-histidine = ADP + protein N-phospho-L-histidine.</text>
        <dbReference type="EC" id="2.7.13.3"/>
    </reaction>
</comment>
<dbReference type="InterPro" id="IPR001789">
    <property type="entry name" value="Sig_transdc_resp-reg_receiver"/>
</dbReference>
<comment type="caution">
    <text evidence="11">The sequence shown here is derived from an EMBL/GenBank/DDBJ whole genome shotgun (WGS) entry which is preliminary data.</text>
</comment>
<dbReference type="Pfam" id="PF02518">
    <property type="entry name" value="HATPase_c"/>
    <property type="match status" value="1"/>
</dbReference>
<feature type="transmembrane region" description="Helical" evidence="8">
    <location>
        <begin position="344"/>
        <end position="362"/>
    </location>
</feature>
<feature type="compositionally biased region" description="Low complexity" evidence="7">
    <location>
        <begin position="986"/>
        <end position="997"/>
    </location>
</feature>
<dbReference type="SMART" id="SM00387">
    <property type="entry name" value="HATPase_c"/>
    <property type="match status" value="1"/>
</dbReference>
<evidence type="ECO:0000313" key="11">
    <source>
        <dbReference type="EMBL" id="KEP49104.1"/>
    </source>
</evidence>
<dbReference type="STRING" id="1423351.A0A074RQF9"/>
<dbReference type="PROSITE" id="PS50109">
    <property type="entry name" value="HIS_KIN"/>
    <property type="match status" value="1"/>
</dbReference>
<dbReference type="SUPFAM" id="SSF52172">
    <property type="entry name" value="CheY-like"/>
    <property type="match status" value="1"/>
</dbReference>
<feature type="region of interest" description="Disordered" evidence="7">
    <location>
        <begin position="95"/>
        <end position="115"/>
    </location>
</feature>
<name>A0A074RQF9_9AGAM</name>
<dbReference type="InterPro" id="IPR004358">
    <property type="entry name" value="Sig_transdc_His_kin-like_C"/>
</dbReference>
<dbReference type="CDD" id="cd00082">
    <property type="entry name" value="HisKA"/>
    <property type="match status" value="1"/>
</dbReference>
<dbReference type="Gene3D" id="3.30.565.10">
    <property type="entry name" value="Histidine kinase-like ATPase, C-terminal domain"/>
    <property type="match status" value="1"/>
</dbReference>
<feature type="transmembrane region" description="Helical" evidence="8">
    <location>
        <begin position="277"/>
        <end position="296"/>
    </location>
</feature>
<dbReference type="PANTHER" id="PTHR43047:SF66">
    <property type="entry name" value="HISKA"/>
    <property type="match status" value="1"/>
</dbReference>
<keyword evidence="5 11" id="KW-0418">Kinase</keyword>
<accession>A0A074RQF9</accession>
<evidence type="ECO:0000256" key="5">
    <source>
        <dbReference type="ARBA" id="ARBA00022777"/>
    </source>
</evidence>
<feature type="region of interest" description="Disordered" evidence="7">
    <location>
        <begin position="896"/>
        <end position="997"/>
    </location>
</feature>
<dbReference type="Gene3D" id="3.40.50.2300">
    <property type="match status" value="1"/>
</dbReference>
<dbReference type="GO" id="GO:0009927">
    <property type="term" value="F:histidine phosphotransfer kinase activity"/>
    <property type="evidence" value="ECO:0007669"/>
    <property type="project" value="TreeGrafter"/>
</dbReference>
<feature type="region of interest" description="Disordered" evidence="7">
    <location>
        <begin position="630"/>
        <end position="691"/>
    </location>
</feature>
<keyword evidence="8" id="KW-0812">Transmembrane</keyword>
<evidence type="ECO:0000256" key="6">
    <source>
        <dbReference type="PROSITE-ProRule" id="PRU00169"/>
    </source>
</evidence>
<feature type="compositionally biased region" description="Polar residues" evidence="7">
    <location>
        <begin position="896"/>
        <end position="922"/>
    </location>
</feature>
<reference evidence="11 12" key="1">
    <citation type="submission" date="2013-12" db="EMBL/GenBank/DDBJ databases">
        <authorList>
            <person name="Cubeta M."/>
            <person name="Pakala S."/>
            <person name="Fedorova N."/>
            <person name="Thomas E."/>
            <person name="Dean R."/>
            <person name="Jabaji S."/>
            <person name="Neate S."/>
            <person name="Toda T."/>
            <person name="Tavantzis S."/>
            <person name="Vilgalys R."/>
            <person name="Bharathan N."/>
            <person name="Pakala S."/>
            <person name="Losada L.S."/>
            <person name="Zafar N."/>
            <person name="Nierman W."/>
        </authorList>
    </citation>
    <scope>NUCLEOTIDE SEQUENCE [LARGE SCALE GENOMIC DNA]</scope>
    <source>
        <strain evidence="11 12">123E</strain>
    </source>
</reference>
<organism evidence="11 12">
    <name type="scientific">Rhizoctonia solani 123E</name>
    <dbReference type="NCBI Taxonomy" id="1423351"/>
    <lineage>
        <taxon>Eukaryota</taxon>
        <taxon>Fungi</taxon>
        <taxon>Dikarya</taxon>
        <taxon>Basidiomycota</taxon>
        <taxon>Agaricomycotina</taxon>
        <taxon>Agaricomycetes</taxon>
        <taxon>Cantharellales</taxon>
        <taxon>Ceratobasidiaceae</taxon>
        <taxon>Rhizoctonia</taxon>
    </lineage>
</organism>
<evidence type="ECO:0000256" key="8">
    <source>
        <dbReference type="SAM" id="Phobius"/>
    </source>
</evidence>
<dbReference type="InterPro" id="IPR003661">
    <property type="entry name" value="HisK_dim/P_dom"/>
</dbReference>
<feature type="transmembrane region" description="Helical" evidence="8">
    <location>
        <begin position="248"/>
        <end position="271"/>
    </location>
</feature>
<dbReference type="Proteomes" id="UP000027456">
    <property type="component" value="Unassembled WGS sequence"/>
</dbReference>
<dbReference type="HOGENOM" id="CLU_006108_0_0_1"/>
<feature type="domain" description="Histidine kinase" evidence="9">
    <location>
        <begin position="453"/>
        <end position="777"/>
    </location>
</feature>
<evidence type="ECO:0000256" key="7">
    <source>
        <dbReference type="SAM" id="MobiDB-lite"/>
    </source>
</evidence>
<feature type="compositionally biased region" description="Low complexity" evidence="7">
    <location>
        <begin position="639"/>
        <end position="652"/>
    </location>
</feature>
<feature type="domain" description="Response regulatory" evidence="10">
    <location>
        <begin position="1006"/>
        <end position="1147"/>
    </location>
</feature>
<dbReference type="InterPro" id="IPR003594">
    <property type="entry name" value="HATPase_dom"/>
</dbReference>
<feature type="transmembrane region" description="Helical" evidence="8">
    <location>
        <begin position="395"/>
        <end position="412"/>
    </location>
</feature>
<dbReference type="PRINTS" id="PR00344">
    <property type="entry name" value="BCTRLSENSOR"/>
</dbReference>
<keyword evidence="4" id="KW-0808">Transferase</keyword>
<feature type="modified residue" description="4-aspartylphosphate" evidence="6">
    <location>
        <position position="1082"/>
    </location>
</feature>
<proteinExistence type="predicted"/>
<keyword evidence="3 6" id="KW-0597">Phosphoprotein</keyword>